<dbReference type="Gramene" id="OE9A014017T1">
    <property type="protein sequence ID" value="OE9A014017C1"/>
    <property type="gene ID" value="OE9A014017"/>
</dbReference>
<comment type="caution">
    <text evidence="2">The sequence shown here is derived from an EMBL/GenBank/DDBJ whole genome shotgun (WGS) entry which is preliminary data.</text>
</comment>
<protein>
    <submittedName>
        <fullName evidence="2">Uncharacterized protein</fullName>
    </submittedName>
</protein>
<evidence type="ECO:0000313" key="2">
    <source>
        <dbReference type="EMBL" id="CAA2950113.1"/>
    </source>
</evidence>
<feature type="compositionally biased region" description="Gly residues" evidence="1">
    <location>
        <begin position="17"/>
        <end position="29"/>
    </location>
</feature>
<sequence length="111" mass="11619">MSASSSLSTSSAEEVQGGDGSGGSGGDGFEGPSSSRKRMRSSNGVWPDPFVEAIAFQVAIDASRTIGRLAAAQALFNIFQKACLTSNLVAKQGSPPQFRKMMRMAWLSDKG</sequence>
<feature type="region of interest" description="Disordered" evidence="1">
    <location>
        <begin position="1"/>
        <end position="44"/>
    </location>
</feature>
<proteinExistence type="predicted"/>
<feature type="compositionally biased region" description="Low complexity" evidence="1">
    <location>
        <begin position="1"/>
        <end position="12"/>
    </location>
</feature>
<dbReference type="EMBL" id="CACTIH010000074">
    <property type="protein sequence ID" value="CAA2950113.1"/>
    <property type="molecule type" value="Genomic_DNA"/>
</dbReference>
<evidence type="ECO:0000256" key="1">
    <source>
        <dbReference type="SAM" id="MobiDB-lite"/>
    </source>
</evidence>
<evidence type="ECO:0000313" key="3">
    <source>
        <dbReference type="Proteomes" id="UP000594638"/>
    </source>
</evidence>
<dbReference type="OrthoDB" id="760263at2759"/>
<dbReference type="AlphaFoldDB" id="A0A8S0PKG0"/>
<accession>A0A8S0PKG0</accession>
<organism evidence="2 3">
    <name type="scientific">Olea europaea subsp. europaea</name>
    <dbReference type="NCBI Taxonomy" id="158383"/>
    <lineage>
        <taxon>Eukaryota</taxon>
        <taxon>Viridiplantae</taxon>
        <taxon>Streptophyta</taxon>
        <taxon>Embryophyta</taxon>
        <taxon>Tracheophyta</taxon>
        <taxon>Spermatophyta</taxon>
        <taxon>Magnoliopsida</taxon>
        <taxon>eudicotyledons</taxon>
        <taxon>Gunneridae</taxon>
        <taxon>Pentapetalae</taxon>
        <taxon>asterids</taxon>
        <taxon>lamiids</taxon>
        <taxon>Lamiales</taxon>
        <taxon>Oleaceae</taxon>
        <taxon>Oleeae</taxon>
        <taxon>Olea</taxon>
    </lineage>
</organism>
<keyword evidence="3" id="KW-1185">Reference proteome</keyword>
<dbReference type="Proteomes" id="UP000594638">
    <property type="component" value="Unassembled WGS sequence"/>
</dbReference>
<gene>
    <name evidence="2" type="ORF">OLEA9_A014017</name>
</gene>
<name>A0A8S0PKG0_OLEEU</name>
<reference evidence="2 3" key="1">
    <citation type="submission" date="2019-12" db="EMBL/GenBank/DDBJ databases">
        <authorList>
            <person name="Alioto T."/>
            <person name="Alioto T."/>
            <person name="Gomez Garrido J."/>
        </authorList>
    </citation>
    <scope>NUCLEOTIDE SEQUENCE [LARGE SCALE GENOMIC DNA]</scope>
</reference>